<dbReference type="EMBL" id="BGZK01000297">
    <property type="protein sequence ID" value="GBP34952.1"/>
    <property type="molecule type" value="Genomic_DNA"/>
</dbReference>
<organism evidence="2 3">
    <name type="scientific">Eumeta variegata</name>
    <name type="common">Bagworm moth</name>
    <name type="synonym">Eumeta japonica</name>
    <dbReference type="NCBI Taxonomy" id="151549"/>
    <lineage>
        <taxon>Eukaryota</taxon>
        <taxon>Metazoa</taxon>
        <taxon>Ecdysozoa</taxon>
        <taxon>Arthropoda</taxon>
        <taxon>Hexapoda</taxon>
        <taxon>Insecta</taxon>
        <taxon>Pterygota</taxon>
        <taxon>Neoptera</taxon>
        <taxon>Endopterygota</taxon>
        <taxon>Lepidoptera</taxon>
        <taxon>Glossata</taxon>
        <taxon>Ditrysia</taxon>
        <taxon>Tineoidea</taxon>
        <taxon>Psychidae</taxon>
        <taxon>Oiketicinae</taxon>
        <taxon>Eumeta</taxon>
    </lineage>
</organism>
<feature type="region of interest" description="Disordered" evidence="1">
    <location>
        <begin position="380"/>
        <end position="400"/>
    </location>
</feature>
<feature type="region of interest" description="Disordered" evidence="1">
    <location>
        <begin position="236"/>
        <end position="259"/>
    </location>
</feature>
<dbReference type="STRING" id="151549.A0A4C1V977"/>
<feature type="compositionally biased region" description="Low complexity" evidence="1">
    <location>
        <begin position="300"/>
        <end position="314"/>
    </location>
</feature>
<dbReference type="Gene3D" id="1.10.510.10">
    <property type="entry name" value="Transferase(Phosphotransferase) domain 1"/>
    <property type="match status" value="1"/>
</dbReference>
<feature type="region of interest" description="Disordered" evidence="1">
    <location>
        <begin position="300"/>
        <end position="320"/>
    </location>
</feature>
<name>A0A4C1V977_EUMVA</name>
<feature type="compositionally biased region" description="Basic and acidic residues" evidence="1">
    <location>
        <begin position="7"/>
        <end position="19"/>
    </location>
</feature>
<feature type="region of interest" description="Disordered" evidence="1">
    <location>
        <begin position="1133"/>
        <end position="1175"/>
    </location>
</feature>
<feature type="compositionally biased region" description="Polar residues" evidence="1">
    <location>
        <begin position="1815"/>
        <end position="1841"/>
    </location>
</feature>
<feature type="region of interest" description="Disordered" evidence="1">
    <location>
        <begin position="1470"/>
        <end position="1490"/>
    </location>
</feature>
<sequence>MRAVLGRYKEQSSREHDPPVEGGLVHTMSEDVWSLGQVLWEICSWEEASETGPPLSEPTLPCLYRPQLYQIMQCCWNFNCEDRPTAEHIYIMLNHLYTNGLRIKPDLEDLERLHEVDDLNESILQDDGYISSQFEERWQSLKPNSIPTLDEHRVIVHAPSTSRTSHFTNSDQDFEDHAHGIQDSLSTDIETAVSRSSSIMSDRDPLSVHIKSESLTNLHGSLEDVRNIYLTHSENAVAEDHEQNPAVVGPRSYQDYSDSSDINKVDPWLKDIISDSQDDVSYFRDVSDVIKNLDNILNSEKTSSSESSHQASPSRDALTLDCKKDYPVQSSLVKSPGISNFQSILEATPEHKVNEDIRVETTIEEEIDRETIGTLNHSFERHSESNSQHTDDTLSPDTPLDAKSQKDFEVEGEVFIQNKPESDIKVAMLKSNDTTRAKQNNIVVNIPNLRDLCIASVKSSLSNIKSERAKCQNEDCGVLCDKDKIIKPLDTSNTNFSLSKSIDCMPNESQDVSVISSTQVSNIKTLDMREVENIIKADEPNTELNKANVICKNESSSNIEQQSVHITNDTLRSESDEEITLSKHITSDDSTGYMDLTNETVTRGETESEIRIGHNVEPQQLIETNLNQSPLIPVTSDLDSTASTSTAPIDVNLGIGSFQAEIIKFNLTTRLAMAENENNLNIEQSGPRSIEEYLTNNSSVPIVADECNGKDSSSAKETETETTCEVPALMEQESHVLYGIESDNSCIILNADDTTSSSSPILLIAEASVLKELSEIDTNAKQTDAMSISNPENLIYIVPESILAGNGGIENETQSVLSTNSESIVVQSSSDDPSTLLFENNALPESILAGSMPNACDQFDESDMWSGELPPPPELIVNYPGALSPIAEETRQQLNAYENQIQWDTSENNRTDSSESYPEPCNDSTAEVTDMITAVISGQPDDHTYTVHSDPTQPSVNNTYTIQKEATTSKELTMSVDSLNVSGSKQMFDVDTLLNNDKTFSVCKDDDCEKLSQVSPFMLSPTTESSIPEPSDNGPGASTVSKTTALSDTKSTKPSETQCLSKATSIDSWCSNDTLFNVEDNFDDLAMDSDVPLEYDVEKDVNRSNSTGTLTDHDGDKENSHCSTYIVHDSKSDAHESFTPDSITVNHTYTKPKTEEDKISPTLLTKSDVNDSSAKNTPTRDLAYGTLISGCNSNLASHSNCTTEIFSCKDDPWKIHPQVEMVRHTVNAEELVNITPPIITDLNNEESLVDGPKVKSKPHIKKLDSIDISCLHDNINFEHCNSEAYEAPSLDYHLVNMGNSVTSTPIYPEHQVDTENVLPVPMVLPKNIAGSSFDNITGLPNLQSFFYSAELRPQDIDSPIVNDTDDLLEPEKQLLSGSNVNTSSKVQDTYSDFEFSAAFKPQSGNSQETNFLHSHCESVGSGSDEFHQFENSVKCRPQDLSIPVQISPKSEIKKAHDEHEINEIVNTHEKLENNSSIKQEEQSNQTSVRRDETNFEDINDLQEINYLRTLEHNNIDSFPNKFDVKHIVPQEISSSSSSLPPLNIVTSDDISNIDESEHEQPHSIIITGNSNVNTSKNVLLVNTYDSHVGTTLQLNETFDPHSRRDKKVIDEKNEQTTPVVNGQSHDRALSLVNTVQESNAENVSVSPQIIKENGITSGEDSAHLGNEALKSGELGITCKTNDENFATVNFLIESFEELPTSSNKIDSDNKISGDLEKKSLVADGSEKFCTEDSSSGQLSIFKERAVSLENITLNLTEKEQVECNNTSNQAVDSKQSPEMSALTEDFLEKEKNFCQFSTYLPLLGDIRFTGPGSDIMSTSFNQESPTEEQSAQTEQSKQPDATSDEFKEWDSDTDDSQSTNSSSGEFIWKVSIPVDFVTL</sequence>
<feature type="region of interest" description="Disordered" evidence="1">
    <location>
        <begin position="1814"/>
        <end position="1864"/>
    </location>
</feature>
<gene>
    <name evidence="2" type="ORF">EVAR_28417_1</name>
</gene>
<comment type="caution">
    <text evidence="2">The sequence shown here is derived from an EMBL/GenBank/DDBJ whole genome shotgun (WGS) entry which is preliminary data.</text>
</comment>
<feature type="region of interest" description="Disordered" evidence="1">
    <location>
        <begin position="1019"/>
        <end position="1057"/>
    </location>
</feature>
<accession>A0A4C1V977</accession>
<dbReference type="InterPro" id="IPR011009">
    <property type="entry name" value="Kinase-like_dom_sf"/>
</dbReference>
<feature type="compositionally biased region" description="Polar residues" evidence="1">
    <location>
        <begin position="1473"/>
        <end position="1487"/>
    </location>
</feature>
<feature type="compositionally biased region" description="Basic and acidic residues" evidence="1">
    <location>
        <begin position="380"/>
        <end position="392"/>
    </location>
</feature>
<feature type="compositionally biased region" description="Polar residues" evidence="1">
    <location>
        <begin position="1162"/>
        <end position="1175"/>
    </location>
</feature>
<evidence type="ECO:0000313" key="2">
    <source>
        <dbReference type="EMBL" id="GBP34952.1"/>
    </source>
</evidence>
<feature type="compositionally biased region" description="Polar residues" evidence="1">
    <location>
        <begin position="1036"/>
        <end position="1057"/>
    </location>
</feature>
<keyword evidence="3" id="KW-1185">Reference proteome</keyword>
<feature type="compositionally biased region" description="Low complexity" evidence="1">
    <location>
        <begin position="1020"/>
        <end position="1031"/>
    </location>
</feature>
<dbReference type="Proteomes" id="UP000299102">
    <property type="component" value="Unassembled WGS sequence"/>
</dbReference>
<dbReference type="OrthoDB" id="5973359at2759"/>
<reference evidence="2 3" key="1">
    <citation type="journal article" date="2019" name="Commun. Biol.">
        <title>The bagworm genome reveals a unique fibroin gene that provides high tensile strength.</title>
        <authorList>
            <person name="Kono N."/>
            <person name="Nakamura H."/>
            <person name="Ohtoshi R."/>
            <person name="Tomita M."/>
            <person name="Numata K."/>
            <person name="Arakawa K."/>
        </authorList>
    </citation>
    <scope>NUCLEOTIDE SEQUENCE [LARGE SCALE GENOMIC DNA]</scope>
</reference>
<evidence type="ECO:0000256" key="1">
    <source>
        <dbReference type="SAM" id="MobiDB-lite"/>
    </source>
</evidence>
<feature type="region of interest" description="Disordered" evidence="1">
    <location>
        <begin position="1"/>
        <end position="23"/>
    </location>
</feature>
<protein>
    <recommendedName>
        <fullName evidence="4">Protein kinase domain-containing protein</fullName>
    </recommendedName>
</protein>
<evidence type="ECO:0008006" key="4">
    <source>
        <dbReference type="Google" id="ProtNLM"/>
    </source>
</evidence>
<proteinExistence type="predicted"/>
<feature type="compositionally biased region" description="Polar residues" evidence="1">
    <location>
        <begin position="1139"/>
        <end position="1151"/>
    </location>
</feature>
<dbReference type="SUPFAM" id="SSF56112">
    <property type="entry name" value="Protein kinase-like (PK-like)"/>
    <property type="match status" value="1"/>
</dbReference>
<evidence type="ECO:0000313" key="3">
    <source>
        <dbReference type="Proteomes" id="UP000299102"/>
    </source>
</evidence>